<evidence type="ECO:0000259" key="2">
    <source>
        <dbReference type="Pfam" id="PF05876"/>
    </source>
</evidence>
<feature type="domain" description="Phage terminase large subunit GpA ATPase" evidence="2">
    <location>
        <begin position="46"/>
        <end position="290"/>
    </location>
</feature>
<dbReference type="InterPro" id="IPR046454">
    <property type="entry name" value="GpA_endonuclease"/>
</dbReference>
<sequence length="667" mass="75109">MTIHLANPRRLAYGAVADVWTPPPPVDYEAWAVANIVFSERESPTFKGPFNPRNFPFFTEIYRALGPSDPCRIVTIKKSAQCGGTILANVFTLGSQALDPSDFLYCHPTEDNARRWSKIKLKQMLRGTTALADVFPEKSRDGADNILFKERADGRGAILISGANSPASLSQVTMPKQVQDDLSKWEMNAAGDPESQADSRSQACEFAKVLKISTPLVMPGCRITKNYEQGSQEQFYFPCPHCGHEQTLELENFLDNLDEDEPERSHFVCAECGCAIEEHHRPAMLLKGRWIAKNPKAARYHRSFDIWSAYSLLQSFERIARAWLSAKGDPKKEQVFYNDVAGRAYQVKGEAPPWEALRKRADENGHKRGVVPAWAFVVTVGVDVQDGWLAWQAVAWGREGRRAVIDYRHIKDAAIDTPTSSHPRLDELLASKWRGETGREFGVDMLAIDGNYMTEEVWGWAKRHPVSKVIMVRGVDGDDKPLLARVKKERNRKTGKLLRYSSRFYHFASWVMKWALYRHLAKDDPLTYGFVAFPKEMGDDFFQELTAEHRVLKKGKGGEVRYVWEVQDGQRNEGLDTMLQAEAAAIKFGVRDMAPGRWDQIERERAAPPDQGQLDIEDMLTPAAAPVAPEPPCETKQDDTPSPPPAPPPAQKPRRAMADFAASLNRK</sequence>
<evidence type="ECO:0000259" key="3">
    <source>
        <dbReference type="Pfam" id="PF20454"/>
    </source>
</evidence>
<dbReference type="RefSeq" id="WP_088522619.1">
    <property type="nucleotide sequence ID" value="NZ_FYDG01000034.1"/>
</dbReference>
<dbReference type="Proteomes" id="UP000198418">
    <property type="component" value="Unassembled WGS sequence"/>
</dbReference>
<feature type="region of interest" description="Disordered" evidence="1">
    <location>
        <begin position="606"/>
        <end position="667"/>
    </location>
</feature>
<dbReference type="EMBL" id="FYDG01000034">
    <property type="protein sequence ID" value="SNB84231.1"/>
    <property type="molecule type" value="Genomic_DNA"/>
</dbReference>
<keyword evidence="5" id="KW-1185">Reference proteome</keyword>
<proteinExistence type="predicted"/>
<dbReference type="InterPro" id="IPR046453">
    <property type="entry name" value="GpA_ATPase"/>
</dbReference>
<dbReference type="Pfam" id="PF05876">
    <property type="entry name" value="GpA_ATPase"/>
    <property type="match status" value="1"/>
</dbReference>
<name>A0A212SF90_RHOAC</name>
<dbReference type="AlphaFoldDB" id="A0A212SF90"/>
<reference evidence="5" key="1">
    <citation type="submission" date="2017-06" db="EMBL/GenBank/DDBJ databases">
        <authorList>
            <person name="Varghese N."/>
            <person name="Submissions S."/>
        </authorList>
    </citation>
    <scope>NUCLEOTIDE SEQUENCE [LARGE SCALE GENOMIC DNA]</scope>
    <source>
        <strain evidence="5">DSM 137</strain>
    </source>
</reference>
<feature type="compositionally biased region" description="Pro residues" evidence="1">
    <location>
        <begin position="641"/>
        <end position="651"/>
    </location>
</feature>
<accession>A0A212SF90</accession>
<dbReference type="OrthoDB" id="5181253at2"/>
<organism evidence="4 5">
    <name type="scientific">Rhodoblastus acidophilus</name>
    <name type="common">Rhodopseudomonas acidophila</name>
    <dbReference type="NCBI Taxonomy" id="1074"/>
    <lineage>
        <taxon>Bacteria</taxon>
        <taxon>Pseudomonadati</taxon>
        <taxon>Pseudomonadota</taxon>
        <taxon>Alphaproteobacteria</taxon>
        <taxon>Hyphomicrobiales</taxon>
        <taxon>Rhodoblastaceae</taxon>
        <taxon>Rhodoblastus</taxon>
    </lineage>
</organism>
<dbReference type="Pfam" id="PF20454">
    <property type="entry name" value="GpA_nuclease"/>
    <property type="match status" value="1"/>
</dbReference>
<protein>
    <submittedName>
        <fullName evidence="4">Phage terminase, large subunit GpA</fullName>
    </submittedName>
</protein>
<gene>
    <name evidence="4" type="ORF">SAMN06265338_1349</name>
</gene>
<evidence type="ECO:0000313" key="5">
    <source>
        <dbReference type="Proteomes" id="UP000198418"/>
    </source>
</evidence>
<dbReference type="GO" id="GO:0016887">
    <property type="term" value="F:ATP hydrolysis activity"/>
    <property type="evidence" value="ECO:0007669"/>
    <property type="project" value="InterPro"/>
</dbReference>
<dbReference type="GO" id="GO:0004519">
    <property type="term" value="F:endonuclease activity"/>
    <property type="evidence" value="ECO:0007669"/>
    <property type="project" value="InterPro"/>
</dbReference>
<evidence type="ECO:0000256" key="1">
    <source>
        <dbReference type="SAM" id="MobiDB-lite"/>
    </source>
</evidence>
<evidence type="ECO:0000313" key="4">
    <source>
        <dbReference type="EMBL" id="SNB84231.1"/>
    </source>
</evidence>
<feature type="domain" description="Terminase large subunit GpA endonuclease" evidence="3">
    <location>
        <begin position="301"/>
        <end position="592"/>
    </location>
</feature>